<name>A0AAN6GJ50_9BASI</name>
<feature type="chain" id="PRO_5042893602" description="Hydrophobic surface binding protein A" evidence="1">
    <location>
        <begin position="20"/>
        <end position="174"/>
    </location>
</feature>
<keyword evidence="3" id="KW-1185">Reference proteome</keyword>
<keyword evidence="1" id="KW-0732">Signal</keyword>
<gene>
    <name evidence="2" type="ORF">OC846_006189</name>
</gene>
<accession>A0AAN6GJ50</accession>
<reference evidence="2" key="1">
    <citation type="journal article" date="2023" name="PhytoFront">
        <title>Draft Genome Resources of Seven Strains of Tilletia horrida, Causal Agent of Kernel Smut of Rice.</title>
        <authorList>
            <person name="Khanal S."/>
            <person name="Antony Babu S."/>
            <person name="Zhou X.G."/>
        </authorList>
    </citation>
    <scope>NUCLEOTIDE SEQUENCE</scope>
    <source>
        <strain evidence="2">TX6</strain>
    </source>
</reference>
<sequence length="174" mass="17687">MKFSAAFVAISALVAGVAADYATVSADINTISSDVSKLNSALQSTSGTSYSDAIAIDKLARQLVSDENKATSDVKATGTFTAAHGKAILNTLSSTYTNVAATSKRLIALEPKFKSIGVASVAHYDISLIANATKTLGATLVSKAPSSLKSSASALSSKYNAALASALAAYKNDN</sequence>
<evidence type="ECO:0000313" key="2">
    <source>
        <dbReference type="EMBL" id="KAK0544100.1"/>
    </source>
</evidence>
<organism evidence="2 3">
    <name type="scientific">Tilletia horrida</name>
    <dbReference type="NCBI Taxonomy" id="155126"/>
    <lineage>
        <taxon>Eukaryota</taxon>
        <taxon>Fungi</taxon>
        <taxon>Dikarya</taxon>
        <taxon>Basidiomycota</taxon>
        <taxon>Ustilaginomycotina</taxon>
        <taxon>Exobasidiomycetes</taxon>
        <taxon>Tilletiales</taxon>
        <taxon>Tilletiaceae</taxon>
        <taxon>Tilletia</taxon>
    </lineage>
</organism>
<dbReference type="EMBL" id="JAPDMZ010000304">
    <property type="protein sequence ID" value="KAK0544100.1"/>
    <property type="molecule type" value="Genomic_DNA"/>
</dbReference>
<dbReference type="GO" id="GO:0005576">
    <property type="term" value="C:extracellular region"/>
    <property type="evidence" value="ECO:0007669"/>
    <property type="project" value="TreeGrafter"/>
</dbReference>
<proteinExistence type="predicted"/>
<evidence type="ECO:0000313" key="3">
    <source>
        <dbReference type="Proteomes" id="UP001176517"/>
    </source>
</evidence>
<dbReference type="Pfam" id="PF12296">
    <property type="entry name" value="HsbA"/>
    <property type="match status" value="1"/>
</dbReference>
<dbReference type="Gene3D" id="1.20.1280.140">
    <property type="match status" value="1"/>
</dbReference>
<protein>
    <recommendedName>
        <fullName evidence="4">Hydrophobic surface binding protein A</fullName>
    </recommendedName>
</protein>
<dbReference type="AlphaFoldDB" id="A0AAN6GJ50"/>
<dbReference type="InterPro" id="IPR021054">
    <property type="entry name" value="Cell_wall_mannoprotein_1"/>
</dbReference>
<dbReference type="Proteomes" id="UP001176517">
    <property type="component" value="Unassembled WGS sequence"/>
</dbReference>
<comment type="caution">
    <text evidence="2">The sequence shown here is derived from an EMBL/GenBank/DDBJ whole genome shotgun (WGS) entry which is preliminary data.</text>
</comment>
<evidence type="ECO:0008006" key="4">
    <source>
        <dbReference type="Google" id="ProtNLM"/>
    </source>
</evidence>
<evidence type="ECO:0000256" key="1">
    <source>
        <dbReference type="SAM" id="SignalP"/>
    </source>
</evidence>
<dbReference type="PANTHER" id="PTHR38123:SF1">
    <property type="entry name" value="HYDROPHOBIC SURFACE BINDING PROTEIN"/>
    <property type="match status" value="1"/>
</dbReference>
<feature type="signal peptide" evidence="1">
    <location>
        <begin position="1"/>
        <end position="19"/>
    </location>
</feature>
<dbReference type="PANTHER" id="PTHR38123">
    <property type="entry name" value="CELL WALL SERINE-THREONINE-RICH GALACTOMANNOPROTEIN MP1 (AFU_ORTHOLOGUE AFUA_4G03240)"/>
    <property type="match status" value="1"/>
</dbReference>